<comment type="caution">
    <text evidence="5">The sequence shown here is derived from an EMBL/GenBank/DDBJ whole genome shotgun (WGS) entry which is preliminary data.</text>
</comment>
<feature type="domain" description="DUF1549" evidence="2">
    <location>
        <begin position="146"/>
        <end position="350"/>
    </location>
</feature>
<dbReference type="EMBL" id="SJPU01000002">
    <property type="protein sequence ID" value="TWU15335.1"/>
    <property type="molecule type" value="Genomic_DNA"/>
</dbReference>
<feature type="signal peptide" evidence="1">
    <location>
        <begin position="1"/>
        <end position="19"/>
    </location>
</feature>
<dbReference type="Proteomes" id="UP000319908">
    <property type="component" value="Unassembled WGS sequence"/>
</dbReference>
<dbReference type="RefSeq" id="WP_146407236.1">
    <property type="nucleotide sequence ID" value="NZ_SJPU01000002.1"/>
</dbReference>
<evidence type="ECO:0000259" key="4">
    <source>
        <dbReference type="Pfam" id="PF07635"/>
    </source>
</evidence>
<dbReference type="PANTHER" id="PTHR35889:SF3">
    <property type="entry name" value="F-BOX DOMAIN-CONTAINING PROTEIN"/>
    <property type="match status" value="1"/>
</dbReference>
<proteinExistence type="predicted"/>
<dbReference type="InterPro" id="IPR036909">
    <property type="entry name" value="Cyt_c-like_dom_sf"/>
</dbReference>
<dbReference type="GO" id="GO:0020037">
    <property type="term" value="F:heme binding"/>
    <property type="evidence" value="ECO:0007669"/>
    <property type="project" value="InterPro"/>
</dbReference>
<accession>A0A5C6BTI9</accession>
<dbReference type="InterPro" id="IPR011444">
    <property type="entry name" value="DUF1549"/>
</dbReference>
<organism evidence="5 6">
    <name type="scientific">Allorhodopirellula heiligendammensis</name>
    <dbReference type="NCBI Taxonomy" id="2714739"/>
    <lineage>
        <taxon>Bacteria</taxon>
        <taxon>Pseudomonadati</taxon>
        <taxon>Planctomycetota</taxon>
        <taxon>Planctomycetia</taxon>
        <taxon>Pirellulales</taxon>
        <taxon>Pirellulaceae</taxon>
        <taxon>Allorhodopirellula</taxon>
    </lineage>
</organism>
<gene>
    <name evidence="5" type="ORF">Poly21_25300</name>
</gene>
<dbReference type="InterPro" id="IPR022655">
    <property type="entry name" value="DUF1553"/>
</dbReference>
<protein>
    <submittedName>
        <fullName evidence="5">Planctomycete cytochrome C</fullName>
    </submittedName>
</protein>
<name>A0A5C6BTI9_9BACT</name>
<dbReference type="GO" id="GO:0009055">
    <property type="term" value="F:electron transfer activity"/>
    <property type="evidence" value="ECO:0007669"/>
    <property type="project" value="InterPro"/>
</dbReference>
<dbReference type="Pfam" id="PF07635">
    <property type="entry name" value="PSCyt1"/>
    <property type="match status" value="1"/>
</dbReference>
<dbReference type="AlphaFoldDB" id="A0A5C6BTI9"/>
<dbReference type="Pfam" id="PF07587">
    <property type="entry name" value="PSD1"/>
    <property type="match status" value="1"/>
</dbReference>
<feature type="domain" description="Cytochrome C Planctomycete-type" evidence="4">
    <location>
        <begin position="39"/>
        <end position="99"/>
    </location>
</feature>
<dbReference type="Pfam" id="PF07583">
    <property type="entry name" value="PSCyt2"/>
    <property type="match status" value="1"/>
</dbReference>
<dbReference type="PANTHER" id="PTHR35889">
    <property type="entry name" value="CYCLOINULO-OLIGOSACCHARIDE FRUCTANOTRANSFERASE-RELATED"/>
    <property type="match status" value="1"/>
</dbReference>
<evidence type="ECO:0000259" key="3">
    <source>
        <dbReference type="Pfam" id="PF07587"/>
    </source>
</evidence>
<reference evidence="5 6" key="1">
    <citation type="journal article" date="2020" name="Antonie Van Leeuwenhoek">
        <title>Rhodopirellula heiligendammensis sp. nov., Rhodopirellula pilleata sp. nov., and Rhodopirellula solitaria sp. nov. isolated from natural or artificial marine surfaces in Northern Germany and California, USA, and emended description of the genus Rhodopirellula.</title>
        <authorList>
            <person name="Kallscheuer N."/>
            <person name="Wiegand S."/>
            <person name="Jogler M."/>
            <person name="Boedeker C."/>
            <person name="Peeters S.H."/>
            <person name="Rast P."/>
            <person name="Heuer A."/>
            <person name="Jetten M.S.M."/>
            <person name="Rohde M."/>
            <person name="Jogler C."/>
        </authorList>
    </citation>
    <scope>NUCLEOTIDE SEQUENCE [LARGE SCALE GENOMIC DNA]</scope>
    <source>
        <strain evidence="5 6">Poly21</strain>
    </source>
</reference>
<evidence type="ECO:0000256" key="1">
    <source>
        <dbReference type="SAM" id="SignalP"/>
    </source>
</evidence>
<dbReference type="SUPFAM" id="SSF46626">
    <property type="entry name" value="Cytochrome c"/>
    <property type="match status" value="1"/>
</dbReference>
<evidence type="ECO:0000313" key="6">
    <source>
        <dbReference type="Proteomes" id="UP000319908"/>
    </source>
</evidence>
<keyword evidence="1" id="KW-0732">Signal</keyword>
<sequence length="885" mass="99010">MIKLFQFLPLFLLASAAIAETRQPLNFNRDIRPILSNKCFACHGPDSQNRDAGYRLDTSEGAFADLGGYAGIVPGDPDASELVLRITNDDVDMRMPPQEHKNPLTDEEIDLLTRWIEDGAEFTGHWAFEPIQRPEPPATMTTTGVIDRFIAAQLEQSDLGFSPEASPETLVRRLYLDLTGLPPTLAQVDAFLKNPELEYETTIDHLMDSPQFAERMAMEWLDVARFADTNGYSIDDHRDMWAWRDWVIQAFQNNLPYDEFIRQQLAGDLMDNPTEQQKIATGFLRNSMNTHEGGTIAEEYRVATIIDKVDTVATAFMGLTMRCAQCHDHKYDPISQRDYYRFFAFFNTSTEPGKGGVNGNTKPMISVDPILPDDAAFRASLESRIASLQHAKANPENLLGDARQVWERETLAKADASLVTQAVTTFVSRALPMPFFAASEFPPQLDLVAALRKPDQERSLEDQNLVAAEFGKANTDMGKLVASIDGEIDLLRKSLASGKTSVMVMNEDAADRLTPILMRGQYDQHGEIVDPGIPEILGSLPPSTRADRLALADWLIDPDHPLTARVAVNRYWQMLFGTGIVKTSEDFGSQGEWPSHPELLDWLAAEFLESDWNVRDLLKRMLMSRTYRQSSNVDEELLEVDPYNRLYARAPRFRLSAEAVRDSELAIAGLLNTAVGGPSVYPPQPLGLWKEVSHFGYGGFFSAQHYFADRDEEVYRRSLYMFWKRTSPPPVMTTFDAPSRETCTVRRSLTNTPLQALVLMNAPQFVEASRGLAMRMLNAGESVVAQIGHGFRLATARNPSPDELEILSAAYERQLAYFTASPDRAASYLGRQDSRTMNAVDSAAVQRTDRTGHINYGAISDYPQIAAMSSVASLILNLDETITRE</sequence>
<feature type="chain" id="PRO_5022986529" evidence="1">
    <location>
        <begin position="20"/>
        <end position="885"/>
    </location>
</feature>
<dbReference type="OrthoDB" id="127107at2"/>
<feature type="domain" description="DUF1553" evidence="3">
    <location>
        <begin position="547"/>
        <end position="809"/>
    </location>
</feature>
<keyword evidence="6" id="KW-1185">Reference proteome</keyword>
<dbReference type="Gene3D" id="1.10.760.10">
    <property type="entry name" value="Cytochrome c-like domain"/>
    <property type="match status" value="1"/>
</dbReference>
<evidence type="ECO:0000313" key="5">
    <source>
        <dbReference type="EMBL" id="TWU15335.1"/>
    </source>
</evidence>
<evidence type="ECO:0000259" key="2">
    <source>
        <dbReference type="Pfam" id="PF07583"/>
    </source>
</evidence>
<dbReference type="InterPro" id="IPR011429">
    <property type="entry name" value="Cyt_c_Planctomycete-type"/>
</dbReference>